<gene>
    <name evidence="2" type="ORF">GCM10010124_19740</name>
</gene>
<dbReference type="AlphaFoldDB" id="A0A8J3BJP0"/>
<reference evidence="2" key="2">
    <citation type="submission" date="2020-09" db="EMBL/GenBank/DDBJ databases">
        <authorList>
            <person name="Sun Q."/>
            <person name="Ohkuma M."/>
        </authorList>
    </citation>
    <scope>NUCLEOTIDE SEQUENCE</scope>
    <source>
        <strain evidence="2">JCM 3091</strain>
    </source>
</reference>
<feature type="transmembrane region" description="Helical" evidence="1">
    <location>
        <begin position="54"/>
        <end position="74"/>
    </location>
</feature>
<reference evidence="2" key="1">
    <citation type="journal article" date="2014" name="Int. J. Syst. Evol. Microbiol.">
        <title>Complete genome sequence of Corynebacterium casei LMG S-19264T (=DSM 44701T), isolated from a smear-ripened cheese.</title>
        <authorList>
            <consortium name="US DOE Joint Genome Institute (JGI-PGF)"/>
            <person name="Walter F."/>
            <person name="Albersmeier A."/>
            <person name="Kalinowski J."/>
            <person name="Ruckert C."/>
        </authorList>
    </citation>
    <scope>NUCLEOTIDE SEQUENCE</scope>
    <source>
        <strain evidence="2">JCM 3091</strain>
    </source>
</reference>
<keyword evidence="1" id="KW-0472">Membrane</keyword>
<protein>
    <submittedName>
        <fullName evidence="2">Uncharacterized protein</fullName>
    </submittedName>
</protein>
<name>A0A8J3BJP0_9ACTN</name>
<dbReference type="RefSeq" id="WP_189113911.1">
    <property type="nucleotide sequence ID" value="NZ_BMQC01000005.1"/>
</dbReference>
<dbReference type="Proteomes" id="UP000662200">
    <property type="component" value="Unassembled WGS sequence"/>
</dbReference>
<accession>A0A8J3BJP0</accession>
<feature type="transmembrane region" description="Helical" evidence="1">
    <location>
        <begin position="86"/>
        <end position="111"/>
    </location>
</feature>
<comment type="caution">
    <text evidence="2">The sequence shown here is derived from an EMBL/GenBank/DDBJ whole genome shotgun (WGS) entry which is preliminary data.</text>
</comment>
<dbReference type="EMBL" id="BMQC01000005">
    <property type="protein sequence ID" value="GGK27154.1"/>
    <property type="molecule type" value="Genomic_DNA"/>
</dbReference>
<keyword evidence="3" id="KW-1185">Reference proteome</keyword>
<evidence type="ECO:0000256" key="1">
    <source>
        <dbReference type="SAM" id="Phobius"/>
    </source>
</evidence>
<keyword evidence="1" id="KW-1133">Transmembrane helix</keyword>
<evidence type="ECO:0000313" key="2">
    <source>
        <dbReference type="EMBL" id="GGK27154.1"/>
    </source>
</evidence>
<proteinExistence type="predicted"/>
<organism evidence="2 3">
    <name type="scientific">Pilimelia terevasa</name>
    <dbReference type="NCBI Taxonomy" id="53372"/>
    <lineage>
        <taxon>Bacteria</taxon>
        <taxon>Bacillati</taxon>
        <taxon>Actinomycetota</taxon>
        <taxon>Actinomycetes</taxon>
        <taxon>Micromonosporales</taxon>
        <taxon>Micromonosporaceae</taxon>
        <taxon>Pilimelia</taxon>
    </lineage>
</organism>
<sequence length="115" mass="12180">MKTAKRPFTLVMVGLATLLFLLSAASLSSSEEGSLINKAGQTVVVFERVNEWGTVGSVGMTFLAIACAVALWRYWRGDLKNSKRLLFGAGVLGLLPLVAPGVVALMAGALISRQK</sequence>
<evidence type="ECO:0000313" key="3">
    <source>
        <dbReference type="Proteomes" id="UP000662200"/>
    </source>
</evidence>
<keyword evidence="1" id="KW-0812">Transmembrane</keyword>